<accession>A0A3M7PNB1</accession>
<sequence length="121" mass="14068">MTCQICFLLRSTHPLSEIKNLSSKIFFWTVLWPAGLHTVGRFTAFHGRKTGFLKKRIREKNLEGLNPYKEKHLRDVNFISLKKSSFYEGLNSILHFILITNVPVLGIKYFMLSESLIIIII</sequence>
<keyword evidence="2" id="KW-1185">Reference proteome</keyword>
<evidence type="ECO:0000313" key="1">
    <source>
        <dbReference type="EMBL" id="RNA00606.1"/>
    </source>
</evidence>
<proteinExistence type="predicted"/>
<organism evidence="1 2">
    <name type="scientific">Brachionus plicatilis</name>
    <name type="common">Marine rotifer</name>
    <name type="synonym">Brachionus muelleri</name>
    <dbReference type="NCBI Taxonomy" id="10195"/>
    <lineage>
        <taxon>Eukaryota</taxon>
        <taxon>Metazoa</taxon>
        <taxon>Spiralia</taxon>
        <taxon>Gnathifera</taxon>
        <taxon>Rotifera</taxon>
        <taxon>Eurotatoria</taxon>
        <taxon>Monogononta</taxon>
        <taxon>Pseudotrocha</taxon>
        <taxon>Ploima</taxon>
        <taxon>Brachionidae</taxon>
        <taxon>Brachionus</taxon>
    </lineage>
</organism>
<gene>
    <name evidence="1" type="ORF">BpHYR1_000095</name>
</gene>
<name>A0A3M7PNB1_BRAPC</name>
<dbReference type="AlphaFoldDB" id="A0A3M7PNB1"/>
<reference evidence="1 2" key="1">
    <citation type="journal article" date="2018" name="Sci. Rep.">
        <title>Genomic signatures of local adaptation to the degree of environmental predictability in rotifers.</title>
        <authorList>
            <person name="Franch-Gras L."/>
            <person name="Hahn C."/>
            <person name="Garcia-Roger E.M."/>
            <person name="Carmona M.J."/>
            <person name="Serra M."/>
            <person name="Gomez A."/>
        </authorList>
    </citation>
    <scope>NUCLEOTIDE SEQUENCE [LARGE SCALE GENOMIC DNA]</scope>
    <source>
        <strain evidence="1">HYR1</strain>
    </source>
</reference>
<evidence type="ECO:0000313" key="2">
    <source>
        <dbReference type="Proteomes" id="UP000276133"/>
    </source>
</evidence>
<dbReference type="EMBL" id="REGN01009678">
    <property type="protein sequence ID" value="RNA00606.1"/>
    <property type="molecule type" value="Genomic_DNA"/>
</dbReference>
<protein>
    <submittedName>
        <fullName evidence="1">Uncharacterized protein</fullName>
    </submittedName>
</protein>
<comment type="caution">
    <text evidence="1">The sequence shown here is derived from an EMBL/GenBank/DDBJ whole genome shotgun (WGS) entry which is preliminary data.</text>
</comment>
<dbReference type="Proteomes" id="UP000276133">
    <property type="component" value="Unassembled WGS sequence"/>
</dbReference>